<evidence type="ECO:0000313" key="2">
    <source>
        <dbReference type="Proteomes" id="UP000643405"/>
    </source>
</evidence>
<evidence type="ECO:0000313" key="1">
    <source>
        <dbReference type="EMBL" id="MBD0414281.1"/>
    </source>
</evidence>
<protein>
    <submittedName>
        <fullName evidence="1">Uncharacterized protein</fullName>
    </submittedName>
</protein>
<gene>
    <name evidence="1" type="ORF">ICI42_06400</name>
</gene>
<keyword evidence="2" id="KW-1185">Reference proteome</keyword>
<accession>A0A8J6TY92</accession>
<comment type="caution">
    <text evidence="1">The sequence shown here is derived from an EMBL/GenBank/DDBJ whole genome shotgun (WGS) entry which is preliminary data.</text>
</comment>
<name>A0A8J6TY92_9HYPH</name>
<dbReference type="EMBL" id="JACVVX010000001">
    <property type="protein sequence ID" value="MBD0414281.1"/>
    <property type="molecule type" value="Genomic_DNA"/>
</dbReference>
<proteinExistence type="predicted"/>
<dbReference type="AlphaFoldDB" id="A0A8J6TY92"/>
<reference evidence="1" key="1">
    <citation type="submission" date="2020-09" db="EMBL/GenBank/DDBJ databases">
        <title>Genome seq and assembly of Tianweitania sp.</title>
        <authorList>
            <person name="Chhetri G."/>
        </authorList>
    </citation>
    <scope>NUCLEOTIDE SEQUENCE</scope>
    <source>
        <strain evidence="1">Rool2</strain>
    </source>
</reference>
<dbReference type="Proteomes" id="UP000643405">
    <property type="component" value="Unassembled WGS sequence"/>
</dbReference>
<organism evidence="1 2">
    <name type="scientific">Oryzicola mucosus</name>
    <dbReference type="NCBI Taxonomy" id="2767425"/>
    <lineage>
        <taxon>Bacteria</taxon>
        <taxon>Pseudomonadati</taxon>
        <taxon>Pseudomonadota</taxon>
        <taxon>Alphaproteobacteria</taxon>
        <taxon>Hyphomicrobiales</taxon>
        <taxon>Phyllobacteriaceae</taxon>
        <taxon>Oryzicola</taxon>
    </lineage>
</organism>
<sequence>MMKDRFELVLEPTDLWTVWDTQTEEPAVFGDRSLIALLESEAIAACEILNGVHQKRQAAQAGDAKEKKTGGGSAA</sequence>